<gene>
    <name evidence="1" type="ORF">RM844_20420</name>
</gene>
<organism evidence="1 2">
    <name type="scientific">Streptomyces chisholmiae</name>
    <dbReference type="NCBI Taxonomy" id="3075540"/>
    <lineage>
        <taxon>Bacteria</taxon>
        <taxon>Bacillati</taxon>
        <taxon>Actinomycetota</taxon>
        <taxon>Actinomycetes</taxon>
        <taxon>Kitasatosporales</taxon>
        <taxon>Streptomycetaceae</taxon>
        <taxon>Streptomyces</taxon>
    </lineage>
</organism>
<evidence type="ECO:0000313" key="1">
    <source>
        <dbReference type="EMBL" id="MDT0268654.1"/>
    </source>
</evidence>
<dbReference type="EMBL" id="JAVREO010000012">
    <property type="protein sequence ID" value="MDT0268654.1"/>
    <property type="molecule type" value="Genomic_DNA"/>
</dbReference>
<dbReference type="InterPro" id="IPR011009">
    <property type="entry name" value="Kinase-like_dom_sf"/>
</dbReference>
<protein>
    <recommendedName>
        <fullName evidence="3">Aminoglycoside phosphotransferase domain-containing protein</fullName>
    </recommendedName>
</protein>
<dbReference type="Proteomes" id="UP001183410">
    <property type="component" value="Unassembled WGS sequence"/>
</dbReference>
<proteinExistence type="predicted"/>
<evidence type="ECO:0000313" key="2">
    <source>
        <dbReference type="Proteomes" id="UP001183410"/>
    </source>
</evidence>
<evidence type="ECO:0008006" key="3">
    <source>
        <dbReference type="Google" id="ProtNLM"/>
    </source>
</evidence>
<name>A0ABU2JVT5_9ACTN</name>
<accession>A0ABU2JVT5</accession>
<keyword evidence="2" id="KW-1185">Reference proteome</keyword>
<dbReference type="SUPFAM" id="SSF56112">
    <property type="entry name" value="Protein kinase-like (PK-like)"/>
    <property type="match status" value="1"/>
</dbReference>
<reference evidence="2" key="1">
    <citation type="submission" date="2023-07" db="EMBL/GenBank/DDBJ databases">
        <title>30 novel species of actinomycetes from the DSMZ collection.</title>
        <authorList>
            <person name="Nouioui I."/>
        </authorList>
    </citation>
    <scope>NUCLEOTIDE SEQUENCE [LARGE SCALE GENOMIC DNA]</scope>
    <source>
        <strain evidence="2">DSM 44915</strain>
    </source>
</reference>
<dbReference type="RefSeq" id="WP_311668741.1">
    <property type="nucleotide sequence ID" value="NZ_JAVREO010000012.1"/>
</dbReference>
<comment type="caution">
    <text evidence="1">The sequence shown here is derived from an EMBL/GenBank/DDBJ whole genome shotgun (WGS) entry which is preliminary data.</text>
</comment>
<sequence>MSGFESYLAAQYPGARVTQLSASNNTVFLVTGTAGADGTDGVAGAPAGLVAKHVTDSDIPLSYLAESNAALARTIPVQRVRRVLDQERGDPFDGVLADYVPGTDLATVLAEDEKALPAEELSEQLARFLLACRELPRMHDGYGPYKRTAPRVATHTEFVQRYAARYWGRARPLYQDTEIGDAVDDWVNHRLPEALRRNPAPHAVVPIDANLKNFVVTPDGRLVTLNVPIAAVSTPAHAVAAVSAHLRGRALHQVFLDHVLESQCAADAELVPHFELWALLGILSFYAVRHPLERDTWRDWGSPVLLDEDFRSLVGELLLKRAPR</sequence>